<reference evidence="1" key="1">
    <citation type="submission" date="2020-05" db="EMBL/GenBank/DDBJ databases">
        <title>Large-scale comparative analyses of tick genomes elucidate their genetic diversity and vector capacities.</title>
        <authorList>
            <person name="Jia N."/>
            <person name="Wang J."/>
            <person name="Shi W."/>
            <person name="Du L."/>
            <person name="Sun Y."/>
            <person name="Zhan W."/>
            <person name="Jiang J."/>
            <person name="Wang Q."/>
            <person name="Zhang B."/>
            <person name="Ji P."/>
            <person name="Sakyi L.B."/>
            <person name="Cui X."/>
            <person name="Yuan T."/>
            <person name="Jiang B."/>
            <person name="Yang W."/>
            <person name="Lam T.T.-Y."/>
            <person name="Chang Q."/>
            <person name="Ding S."/>
            <person name="Wang X."/>
            <person name="Zhu J."/>
            <person name="Ruan X."/>
            <person name="Zhao L."/>
            <person name="Wei J."/>
            <person name="Que T."/>
            <person name="Du C."/>
            <person name="Cheng J."/>
            <person name="Dai P."/>
            <person name="Han X."/>
            <person name="Huang E."/>
            <person name="Gao Y."/>
            <person name="Liu J."/>
            <person name="Shao H."/>
            <person name="Ye R."/>
            <person name="Li L."/>
            <person name="Wei W."/>
            <person name="Wang X."/>
            <person name="Wang C."/>
            <person name="Yang T."/>
            <person name="Huo Q."/>
            <person name="Li W."/>
            <person name="Guo W."/>
            <person name="Chen H."/>
            <person name="Zhou L."/>
            <person name="Ni X."/>
            <person name="Tian J."/>
            <person name="Zhou Y."/>
            <person name="Sheng Y."/>
            <person name="Liu T."/>
            <person name="Pan Y."/>
            <person name="Xia L."/>
            <person name="Li J."/>
            <person name="Zhao F."/>
            <person name="Cao W."/>
        </authorList>
    </citation>
    <scope>NUCLEOTIDE SEQUENCE</scope>
    <source>
        <strain evidence="1">Hyas-2018</strain>
    </source>
</reference>
<sequence length="954" mass="103389">MLLLPDGQGQEAFSNGRSPSRFADASMEAAEVQRYLEGKNEGYSDPQAGGDFASGEGSRLASCIGDNNAGAAGTFCEPASVNSSPCGLLPRPPVPYCGWSRPFEPRGFCGRDASFRGGGSFLPLFSAGPRPPFPQCRPPQVPWAARGQPTHWGRPFTPWLGAPTQEPFLPRVREPSGMRGFDNRPSTPYCAKNHQSGRVYNQREDSKVASFVLHQPRRGHDDTSTVKDGRERRHHRPSQHCATSGQPCGGNETATSRKEFVMVGDENGSYFKQRKRTHRVSFRSGDDGDRCGEHEGKQDGTDRAEYDVGCRARGESRSRQSRATSVAPNQARVTANASRDCKNMRCASRDATETYARTVRDVRCESSAEKGRSSKMGKSATVRAEIDMQHASERQVTDTMSKGEVGVRSRVTAAVADPRIYRKRTLQDKRHKDEILAANEAEQLHERVSSSQASRRPEGLPPSSRHTRAVPERRDKLRCGAARGSEVTCRSGRSGVAQYKQKTDASRELPTKVSGTSSNSSPNKRAADKLDEEENDAACTDAEAAVENMLKLLRLQAARQTDERARLDSAIGDVKKGETCDPVPPTCLQDLSALPSLRIATENTSGAMQTSTVHEATLSSPTAHDDDKVTGEAKSELDSTAGLHNCKLQPSEAQTSHVVYGAPPLSGPTVHDENGEEETFDKGLDEAAGPSSRFAGNVGPGDSLAAFVRPAQDITSAVHQWLHSSFGDQMSRQEREAGSKAVACTFARPCPSVVSLSSGVDGELETESCASAMPDAGDEGEVIVLSESFPARDTASPARRSAVTISSCSEDGPATTRRPSVKGQLLPLPPRQPDADSERSLTGAAPLTKDVLFRLNAYTALYVANLCRDEKAKQDVHRLYALGTQTRAMEAFGAKIRQVACAAVERKRVVFKDLTCVMRRLARVHWVAPEPGIGAGVKIQEIRVPPRYRGVYLD</sequence>
<evidence type="ECO:0000313" key="2">
    <source>
        <dbReference type="Proteomes" id="UP000821845"/>
    </source>
</evidence>
<name>A0ACB7RXV4_HYAAI</name>
<proteinExistence type="predicted"/>
<accession>A0ACB7RXV4</accession>
<comment type="caution">
    <text evidence="1">The sequence shown here is derived from an EMBL/GenBank/DDBJ whole genome shotgun (WGS) entry which is preliminary data.</text>
</comment>
<protein>
    <submittedName>
        <fullName evidence="1">Uncharacterized protein</fullName>
    </submittedName>
</protein>
<organism evidence="1 2">
    <name type="scientific">Hyalomma asiaticum</name>
    <name type="common">Tick</name>
    <dbReference type="NCBI Taxonomy" id="266040"/>
    <lineage>
        <taxon>Eukaryota</taxon>
        <taxon>Metazoa</taxon>
        <taxon>Ecdysozoa</taxon>
        <taxon>Arthropoda</taxon>
        <taxon>Chelicerata</taxon>
        <taxon>Arachnida</taxon>
        <taxon>Acari</taxon>
        <taxon>Parasitiformes</taxon>
        <taxon>Ixodida</taxon>
        <taxon>Ixodoidea</taxon>
        <taxon>Ixodidae</taxon>
        <taxon>Hyalomminae</taxon>
        <taxon>Hyalomma</taxon>
    </lineage>
</organism>
<dbReference type="EMBL" id="CM023487">
    <property type="protein sequence ID" value="KAH6926299.1"/>
    <property type="molecule type" value="Genomic_DNA"/>
</dbReference>
<dbReference type="Proteomes" id="UP000821845">
    <property type="component" value="Chromosome 7"/>
</dbReference>
<gene>
    <name evidence="1" type="ORF">HPB50_016482</name>
</gene>
<keyword evidence="2" id="KW-1185">Reference proteome</keyword>
<evidence type="ECO:0000313" key="1">
    <source>
        <dbReference type="EMBL" id="KAH6926299.1"/>
    </source>
</evidence>